<evidence type="ECO:0000256" key="14">
    <source>
        <dbReference type="SAM" id="MobiDB-lite"/>
    </source>
</evidence>
<dbReference type="KEGG" id="xla:398151"/>
<evidence type="ECO:0000313" key="19">
    <source>
        <dbReference type="Xenbase" id="XB-GENE-876647"/>
    </source>
</evidence>
<dbReference type="SUPFAM" id="SSF47459">
    <property type="entry name" value="HLH, helix-loop-helix DNA-binding domain"/>
    <property type="match status" value="1"/>
</dbReference>
<evidence type="ECO:0000259" key="16">
    <source>
        <dbReference type="PROSITE" id="PS51054"/>
    </source>
</evidence>
<comment type="subcellular location">
    <subcellularLocation>
        <location evidence="1">Nucleus</location>
    </subcellularLocation>
</comment>
<keyword evidence="6" id="KW-0805">Transcription regulation</keyword>
<dbReference type="CDD" id="cd11461">
    <property type="entry name" value="bHLH-O_HES5"/>
    <property type="match status" value="1"/>
</dbReference>
<evidence type="ECO:0000256" key="3">
    <source>
        <dbReference type="ARBA" id="ARBA00022491"/>
    </source>
</evidence>
<dbReference type="PANTHER" id="PTHR10985">
    <property type="entry name" value="BASIC HELIX-LOOP-HELIX TRANSCRIPTION FACTOR, HES-RELATED"/>
    <property type="match status" value="1"/>
</dbReference>
<dbReference type="GO" id="GO:0005634">
    <property type="term" value="C:nucleus"/>
    <property type="evidence" value="ECO:0007669"/>
    <property type="project" value="UniProtKB-SubCell"/>
</dbReference>
<dbReference type="InterPro" id="IPR050370">
    <property type="entry name" value="HES_HEY"/>
</dbReference>
<dbReference type="PROSITE" id="PS50888">
    <property type="entry name" value="BHLH"/>
    <property type="match status" value="1"/>
</dbReference>
<dbReference type="GO" id="GO:0007399">
    <property type="term" value="P:nervous system development"/>
    <property type="evidence" value="ECO:0007669"/>
    <property type="project" value="UniProtKB-KW"/>
</dbReference>
<dbReference type="SMART" id="SM00511">
    <property type="entry name" value="ORANGE"/>
    <property type="match status" value="1"/>
</dbReference>
<keyword evidence="4" id="KW-0221">Differentiation</keyword>
<dbReference type="GO" id="GO:0030154">
    <property type="term" value="P:cell differentiation"/>
    <property type="evidence" value="ECO:0007669"/>
    <property type="project" value="UniProtKB-KW"/>
</dbReference>
<keyword evidence="2" id="KW-0217">Developmental protein</keyword>
<keyword evidence="3" id="KW-0678">Repressor</keyword>
<dbReference type="GO" id="GO:0048513">
    <property type="term" value="P:animal organ development"/>
    <property type="evidence" value="ECO:0007669"/>
    <property type="project" value="UniProtKB-ARBA"/>
</dbReference>
<dbReference type="Xenbase" id="XB-GENE-876647">
    <property type="gene designation" value="hes5.2.L"/>
</dbReference>
<dbReference type="OrthoDB" id="6085656at2759"/>
<feature type="domain" description="BHLH" evidence="15">
    <location>
        <begin position="18"/>
        <end position="74"/>
    </location>
</feature>
<dbReference type="Gene3D" id="4.10.280.10">
    <property type="entry name" value="Helix-loop-helix DNA-binding domain"/>
    <property type="match status" value="1"/>
</dbReference>
<name>A0A974CG82_XENLA</name>
<reference evidence="18" key="1">
    <citation type="journal article" date="2016" name="Nature">
        <title>Genome evolution in the allotetraploid frog Xenopus laevis.</title>
        <authorList>
            <person name="Session A.M."/>
            <person name="Uno Y."/>
            <person name="Kwon T."/>
            <person name="Chapman J.A."/>
            <person name="Toyoda A."/>
            <person name="Takahashi S."/>
            <person name="Fukui A."/>
            <person name="Hikosaka A."/>
            <person name="Suzuki A."/>
            <person name="Kondo M."/>
            <person name="van Heeringen S.J."/>
            <person name="Quigley I."/>
            <person name="Heinz S."/>
            <person name="Ogino H."/>
            <person name="Ochi H."/>
            <person name="Hellsten U."/>
            <person name="Lyons J.B."/>
            <person name="Simakov O."/>
            <person name="Putnam N."/>
            <person name="Stites J."/>
            <person name="Kuroki Y."/>
            <person name="Tanaka T."/>
            <person name="Michiue T."/>
            <person name="Watanabe M."/>
            <person name="Bogdanovic O."/>
            <person name="Lister R."/>
            <person name="Georgiou G."/>
            <person name="Paranjpe S.S."/>
            <person name="van Kruijsbergen I."/>
            <person name="Shu S."/>
            <person name="Carlson J."/>
            <person name="Kinoshita T."/>
            <person name="Ohta Y."/>
            <person name="Mawaribuchi S."/>
            <person name="Jenkins J."/>
            <person name="Grimwood J."/>
            <person name="Schmutz J."/>
            <person name="Mitros T."/>
            <person name="Mozaffari S.V."/>
            <person name="Suzuki Y."/>
            <person name="Haramoto Y."/>
            <person name="Yamamoto T.S."/>
            <person name="Takagi C."/>
            <person name="Heald R."/>
            <person name="Miller K."/>
            <person name="Haudenschild C."/>
            <person name="Kitzman J."/>
            <person name="Nakayama T."/>
            <person name="Izutsu Y."/>
            <person name="Robert J."/>
            <person name="Fortriede J."/>
            <person name="Burns K."/>
            <person name="Lotay V."/>
            <person name="Karimi K."/>
            <person name="Yasuoka Y."/>
            <person name="Dichmann D.S."/>
            <person name="Flajnik M.F."/>
            <person name="Houston D.W."/>
            <person name="Shendure J."/>
            <person name="DuPasquier L."/>
            <person name="Vize P.D."/>
            <person name="Zorn A.M."/>
            <person name="Ito M."/>
            <person name="Marcotte E.M."/>
            <person name="Wallingford J.B."/>
            <person name="Ito Y."/>
            <person name="Asashima M."/>
            <person name="Ueno N."/>
            <person name="Matsuda Y."/>
            <person name="Veenstra G.J."/>
            <person name="Fujiyama A."/>
            <person name="Harland R.M."/>
            <person name="Taira M."/>
            <person name="Rokhsar D.S."/>
        </authorList>
    </citation>
    <scope>NUCLEOTIDE SEQUENCE [LARGE SCALE GENOMIC DNA]</scope>
    <source>
        <strain evidence="18">J</strain>
    </source>
</reference>
<dbReference type="RefSeq" id="NP_001081974.1">
    <property type="nucleotide sequence ID" value="NM_001088505.2"/>
</dbReference>
<dbReference type="InterPro" id="IPR003650">
    <property type="entry name" value="Orange_dom"/>
</dbReference>
<keyword evidence="8" id="KW-0804">Transcription</keyword>
<comment type="function">
    <text evidence="11">Transcriptional repressor of genes that require a bHLH protein for their transcription. Plays an important role as neurogenesis negative regulator.</text>
</comment>
<evidence type="ECO:0000256" key="9">
    <source>
        <dbReference type="ARBA" id="ARBA00023242"/>
    </source>
</evidence>
<evidence type="ECO:0000256" key="12">
    <source>
        <dbReference type="ARBA" id="ARBA00072975"/>
    </source>
</evidence>
<dbReference type="GO" id="GO:0097150">
    <property type="term" value="P:neuronal stem cell population maintenance"/>
    <property type="evidence" value="ECO:0007669"/>
    <property type="project" value="UniProtKB-ARBA"/>
</dbReference>
<evidence type="ECO:0000256" key="11">
    <source>
        <dbReference type="ARBA" id="ARBA00060201"/>
    </source>
</evidence>
<dbReference type="SMART" id="SM00353">
    <property type="entry name" value="HLH"/>
    <property type="match status" value="1"/>
</dbReference>
<feature type="region of interest" description="Disordered" evidence="14">
    <location>
        <begin position="1"/>
        <end position="22"/>
    </location>
</feature>
<evidence type="ECO:0000256" key="6">
    <source>
        <dbReference type="ARBA" id="ARBA00023015"/>
    </source>
</evidence>
<dbReference type="AlphaFoldDB" id="A0A974CG82"/>
<keyword evidence="9" id="KW-0539">Nucleus</keyword>
<dbReference type="InterPro" id="IPR011598">
    <property type="entry name" value="bHLH_dom"/>
</dbReference>
<evidence type="ECO:0000259" key="15">
    <source>
        <dbReference type="PROSITE" id="PS50888"/>
    </source>
</evidence>
<dbReference type="Pfam" id="PF00010">
    <property type="entry name" value="HLH"/>
    <property type="match status" value="1"/>
</dbReference>
<evidence type="ECO:0000256" key="5">
    <source>
        <dbReference type="ARBA" id="ARBA00022902"/>
    </source>
</evidence>
<evidence type="ECO:0000256" key="7">
    <source>
        <dbReference type="ARBA" id="ARBA00023125"/>
    </source>
</evidence>
<dbReference type="AGR" id="Xenbase:XB-GENE-876647"/>
<dbReference type="FunFam" id="4.10.280.10:FF:000033">
    <property type="entry name" value="Transcription factor HES-5"/>
    <property type="match status" value="1"/>
</dbReference>
<evidence type="ECO:0000313" key="17">
    <source>
        <dbReference type="EMBL" id="OCT72613.1"/>
    </source>
</evidence>
<evidence type="ECO:0000256" key="8">
    <source>
        <dbReference type="ARBA" id="ARBA00023163"/>
    </source>
</evidence>
<keyword evidence="7" id="KW-0238">DNA-binding</keyword>
<protein>
    <recommendedName>
        <fullName evidence="12">Transcription factor HES-5</fullName>
    </recommendedName>
    <alternativeName>
        <fullName evidence="13">Hairy and enhancer of split 5</fullName>
    </alternativeName>
</protein>
<dbReference type="GO" id="GO:0000122">
    <property type="term" value="P:negative regulation of transcription by RNA polymerase II"/>
    <property type="evidence" value="ECO:0007669"/>
    <property type="project" value="UniProtKB-ARBA"/>
</dbReference>
<evidence type="ECO:0000256" key="10">
    <source>
        <dbReference type="ARBA" id="ARBA00023791"/>
    </source>
</evidence>
<gene>
    <name evidence="19" type="primary">hes5.2.L</name>
    <name evidence="17" type="ORF">XELAEV_18035594mg</name>
</gene>
<evidence type="ECO:0000313" key="18">
    <source>
        <dbReference type="Proteomes" id="UP000694892"/>
    </source>
</evidence>
<dbReference type="GeneID" id="398151"/>
<evidence type="ECO:0000256" key="1">
    <source>
        <dbReference type="ARBA" id="ARBA00004123"/>
    </source>
</evidence>
<evidence type="ECO:0000256" key="2">
    <source>
        <dbReference type="ARBA" id="ARBA00022473"/>
    </source>
</evidence>
<dbReference type="CTD" id="398151"/>
<dbReference type="InterPro" id="IPR036638">
    <property type="entry name" value="HLH_DNA-bd_sf"/>
</dbReference>
<dbReference type="GO" id="GO:0045596">
    <property type="term" value="P:negative regulation of cell differentiation"/>
    <property type="evidence" value="ECO:0007669"/>
    <property type="project" value="UniProtKB-ARBA"/>
</dbReference>
<organism evidence="17 18">
    <name type="scientific">Xenopus laevis</name>
    <name type="common">African clawed frog</name>
    <dbReference type="NCBI Taxonomy" id="8355"/>
    <lineage>
        <taxon>Eukaryota</taxon>
        <taxon>Metazoa</taxon>
        <taxon>Chordata</taxon>
        <taxon>Craniata</taxon>
        <taxon>Vertebrata</taxon>
        <taxon>Euteleostomi</taxon>
        <taxon>Amphibia</taxon>
        <taxon>Batrachia</taxon>
        <taxon>Anura</taxon>
        <taxon>Pipoidea</taxon>
        <taxon>Pipidae</taxon>
        <taxon>Xenopodinae</taxon>
        <taxon>Xenopus</taxon>
        <taxon>Xenopus</taxon>
    </lineage>
</organism>
<evidence type="ECO:0000256" key="13">
    <source>
        <dbReference type="ARBA" id="ARBA00081413"/>
    </source>
</evidence>
<dbReference type="EMBL" id="CM004478">
    <property type="protein sequence ID" value="OCT72613.1"/>
    <property type="molecule type" value="Genomic_DNA"/>
</dbReference>
<evidence type="ECO:0000256" key="4">
    <source>
        <dbReference type="ARBA" id="ARBA00022782"/>
    </source>
</evidence>
<dbReference type="GO" id="GO:0046983">
    <property type="term" value="F:protein dimerization activity"/>
    <property type="evidence" value="ECO:0007669"/>
    <property type="project" value="InterPro"/>
</dbReference>
<proteinExistence type="predicted"/>
<dbReference type="PROSITE" id="PS51054">
    <property type="entry name" value="ORANGE"/>
    <property type="match status" value="1"/>
</dbReference>
<accession>A0A974CG82</accession>
<feature type="domain" description="Orange" evidence="16">
    <location>
        <begin position="92"/>
        <end position="124"/>
    </location>
</feature>
<dbReference type="Proteomes" id="UP000694892">
    <property type="component" value="Chromosome 7L"/>
</dbReference>
<dbReference type="GO" id="GO:0003677">
    <property type="term" value="F:DNA binding"/>
    <property type="evidence" value="ECO:0007669"/>
    <property type="project" value="UniProtKB-KW"/>
</dbReference>
<sequence length="158" mass="18432">MAPSTAFLEQQKMSPKEKNKLRKPVVEKMRRDRINSSIEQLKVLLENVFHKQQPNVKLEKADILEMTVTYLRQQTLQLKSEIPHNNDIQMDYKVGYSRCFEEVIDFLSLHQKQPETEAKLISHFNSKTAASCISSFPMRCNPSKPENGIGRSSLWRPW</sequence>
<dbReference type="OMA" id="MKLLCHF"/>
<keyword evidence="5" id="KW-0524">Neurogenesis</keyword>
<comment type="subunit">
    <text evidence="10">Transcription repression requires formation of a complex with a corepressor protein of the Groucho/TLE family.</text>
</comment>